<dbReference type="CDD" id="cd09988">
    <property type="entry name" value="Formimidoylglutamase"/>
    <property type="match status" value="1"/>
</dbReference>
<evidence type="ECO:0000313" key="4">
    <source>
        <dbReference type="EMBL" id="MFD0964299.1"/>
    </source>
</evidence>
<keyword evidence="5" id="KW-1185">Reference proteome</keyword>
<reference evidence="5" key="1">
    <citation type="journal article" date="2019" name="Int. J. Syst. Evol. Microbiol.">
        <title>The Global Catalogue of Microorganisms (GCM) 10K type strain sequencing project: providing services to taxonomists for standard genome sequencing and annotation.</title>
        <authorList>
            <consortium name="The Broad Institute Genomics Platform"/>
            <consortium name="The Broad Institute Genome Sequencing Center for Infectious Disease"/>
            <person name="Wu L."/>
            <person name="Ma J."/>
        </authorList>
    </citation>
    <scope>NUCLEOTIDE SEQUENCE [LARGE SCALE GENOMIC DNA]</scope>
    <source>
        <strain evidence="5">CCUG 62114</strain>
    </source>
</reference>
<dbReference type="Proteomes" id="UP001596997">
    <property type="component" value="Unassembled WGS sequence"/>
</dbReference>
<evidence type="ECO:0000256" key="3">
    <source>
        <dbReference type="PROSITE-ProRule" id="PRU00742"/>
    </source>
</evidence>
<gene>
    <name evidence="4" type="ORF">ACFQ1O_09810</name>
</gene>
<proteinExistence type="inferred from homology"/>
<dbReference type="InterPro" id="IPR006035">
    <property type="entry name" value="Ureohydrolase"/>
</dbReference>
<keyword evidence="1" id="KW-0479">Metal-binding</keyword>
<protein>
    <submittedName>
        <fullName evidence="4">Formimidoylglutamase</fullName>
        <ecNumber evidence="4">3.5.3.8</ecNumber>
    </submittedName>
</protein>
<keyword evidence="2 4" id="KW-0378">Hydrolase</keyword>
<evidence type="ECO:0000313" key="5">
    <source>
        <dbReference type="Proteomes" id="UP001596997"/>
    </source>
</evidence>
<dbReference type="InterPro" id="IPR023696">
    <property type="entry name" value="Ureohydrolase_dom_sf"/>
</dbReference>
<dbReference type="EMBL" id="JBHTJM010000009">
    <property type="protein sequence ID" value="MFD0964299.1"/>
    <property type="molecule type" value="Genomic_DNA"/>
</dbReference>
<dbReference type="GO" id="GO:0050415">
    <property type="term" value="F:formimidoylglutamase activity"/>
    <property type="evidence" value="ECO:0007669"/>
    <property type="project" value="UniProtKB-EC"/>
</dbReference>
<dbReference type="PROSITE" id="PS51409">
    <property type="entry name" value="ARGINASE_2"/>
    <property type="match status" value="1"/>
</dbReference>
<comment type="caution">
    <text evidence="4">The sequence shown here is derived from an EMBL/GenBank/DDBJ whole genome shotgun (WGS) entry which is preliminary data.</text>
</comment>
<comment type="similarity">
    <text evidence="3">Belongs to the arginase family.</text>
</comment>
<accession>A0ABW3I343</accession>
<dbReference type="RefSeq" id="WP_377715848.1">
    <property type="nucleotide sequence ID" value="NZ_JBHTJM010000009.1"/>
</dbReference>
<name>A0ABW3I343_9FLAO</name>
<sequence>MIVDFLTPVSKQVVAHALLQNDQSIGRQISFYKEKDVFPTIEKGNLVLFGVIENRNDINYLGESLSFDGIRNAFCELFPGNWQGKIVDIGNVSPGATVDDTYFAVKKLVSEIIKIGAIPVVIGGSNDLTYALYRAYDDLDQMVNLVCVDAKFDLRDVSDGIKNNNYMNSIIVNEPNNLLNYSNIGFQTYYNSQEEIDLIKKLYFDAYRLGDVCANINLVEPLTRDADIVSFDITSIQASELSQGKGYKSPNGFSGKEACAIARYAGLSNKVTSFGLFELNNNLSDSGEMLLAQILWYYIEGVNCRIIEPSFSSDSHFKKYIVPSPDMDLVFFESLVSRRWWVQLPENELENNKYKRATLISCTQEDYLVACDHQIPDRIYKAFRKSLI</sequence>
<dbReference type="Gene3D" id="3.40.800.10">
    <property type="entry name" value="Ureohydrolase domain"/>
    <property type="match status" value="1"/>
</dbReference>
<dbReference type="SUPFAM" id="SSF52768">
    <property type="entry name" value="Arginase/deacetylase"/>
    <property type="match status" value="1"/>
</dbReference>
<dbReference type="PANTHER" id="PTHR11358:SF26">
    <property type="entry name" value="GUANIDINO ACID HYDROLASE, MITOCHONDRIAL"/>
    <property type="match status" value="1"/>
</dbReference>
<evidence type="ECO:0000256" key="2">
    <source>
        <dbReference type="ARBA" id="ARBA00022801"/>
    </source>
</evidence>
<dbReference type="PANTHER" id="PTHR11358">
    <property type="entry name" value="ARGINASE/AGMATINASE"/>
    <property type="match status" value="1"/>
</dbReference>
<dbReference type="EC" id="3.5.3.8" evidence="4"/>
<dbReference type="Pfam" id="PF00491">
    <property type="entry name" value="Arginase"/>
    <property type="match status" value="1"/>
</dbReference>
<evidence type="ECO:0000256" key="1">
    <source>
        <dbReference type="ARBA" id="ARBA00022723"/>
    </source>
</evidence>
<organism evidence="4 5">
    <name type="scientific">Pseudofulvibacter geojedonensis</name>
    <dbReference type="NCBI Taxonomy" id="1123758"/>
    <lineage>
        <taxon>Bacteria</taxon>
        <taxon>Pseudomonadati</taxon>
        <taxon>Bacteroidota</taxon>
        <taxon>Flavobacteriia</taxon>
        <taxon>Flavobacteriales</taxon>
        <taxon>Flavobacteriaceae</taxon>
        <taxon>Pseudofulvibacter</taxon>
    </lineage>
</organism>